<dbReference type="EMBL" id="KY549443">
    <property type="protein sequence ID" value="APZ82105.1"/>
    <property type="molecule type" value="Genomic_DNA"/>
</dbReference>
<evidence type="ECO:0000313" key="1">
    <source>
        <dbReference type="EMBL" id="APZ82105.1"/>
    </source>
</evidence>
<organism evidence="1 2">
    <name type="scientific">Enterococcus phage EFP01</name>
    <dbReference type="NCBI Taxonomy" id="1926594"/>
    <lineage>
        <taxon>Viruses</taxon>
        <taxon>Duplodnaviria</taxon>
        <taxon>Heunggongvirae</taxon>
        <taxon>Uroviricota</taxon>
        <taxon>Caudoviricetes</taxon>
        <taxon>Herelleviridae</taxon>
        <taxon>Brockvirinae</taxon>
        <taxon>Schiekvirus</taxon>
        <taxon>Schiekvirus EFP01</taxon>
    </lineage>
</organism>
<gene>
    <name evidence="1" type="ORF">EFP01_178</name>
</gene>
<keyword evidence="2" id="KW-1185">Reference proteome</keyword>
<protein>
    <submittedName>
        <fullName evidence="1">Uncharacterized protein</fullName>
    </submittedName>
</protein>
<dbReference type="Proteomes" id="UP000224269">
    <property type="component" value="Segment"/>
</dbReference>
<name>A0A288TZT4_9CAUD</name>
<evidence type="ECO:0000313" key="2">
    <source>
        <dbReference type="Proteomes" id="UP000224269"/>
    </source>
</evidence>
<reference evidence="2" key="1">
    <citation type="submission" date="2016-12" db="EMBL/GenBank/DDBJ databases">
        <authorList>
            <person name="Lee J.-H."/>
            <person name="Kim Y.-T."/>
            <person name="Kim J.-H."/>
            <person name="Ryu S.-R."/>
        </authorList>
    </citation>
    <scope>NUCLEOTIDE SEQUENCE [LARGE SCALE GENOMIC DNA]</scope>
</reference>
<accession>A0A288TZT4</accession>
<proteinExistence type="predicted"/>
<sequence length="76" mass="9229">MLNANEGQTYVCMKSDTPWWTTGKEYNVVVNKYGEMYFVDDYGGQWTIDYLNNRTNYQFKLKDMHEKEETTWNTRH</sequence>